<dbReference type="AlphaFoldDB" id="A0A699JCN0"/>
<gene>
    <name evidence="1" type="ORF">Tci_597543</name>
</gene>
<reference evidence="1" key="1">
    <citation type="journal article" date="2019" name="Sci. Rep.">
        <title>Draft genome of Tanacetum cinerariifolium, the natural source of mosquito coil.</title>
        <authorList>
            <person name="Yamashiro T."/>
            <person name="Shiraishi A."/>
            <person name="Satake H."/>
            <person name="Nakayama K."/>
        </authorList>
    </citation>
    <scope>NUCLEOTIDE SEQUENCE</scope>
</reference>
<dbReference type="InterPro" id="IPR021109">
    <property type="entry name" value="Peptidase_aspartic_dom_sf"/>
</dbReference>
<dbReference type="EMBL" id="BKCJ010393467">
    <property type="protein sequence ID" value="GFA25571.1"/>
    <property type="molecule type" value="Genomic_DNA"/>
</dbReference>
<organism evidence="1">
    <name type="scientific">Tanacetum cinerariifolium</name>
    <name type="common">Dalmatian daisy</name>
    <name type="synonym">Chrysanthemum cinerariifolium</name>
    <dbReference type="NCBI Taxonomy" id="118510"/>
    <lineage>
        <taxon>Eukaryota</taxon>
        <taxon>Viridiplantae</taxon>
        <taxon>Streptophyta</taxon>
        <taxon>Embryophyta</taxon>
        <taxon>Tracheophyta</taxon>
        <taxon>Spermatophyta</taxon>
        <taxon>Magnoliopsida</taxon>
        <taxon>eudicotyledons</taxon>
        <taxon>Gunneridae</taxon>
        <taxon>Pentapetalae</taxon>
        <taxon>asterids</taxon>
        <taxon>campanulids</taxon>
        <taxon>Asterales</taxon>
        <taxon>Asteraceae</taxon>
        <taxon>Asteroideae</taxon>
        <taxon>Anthemideae</taxon>
        <taxon>Anthemidinae</taxon>
        <taxon>Tanacetum</taxon>
    </lineage>
</organism>
<dbReference type="PANTHER" id="PTHR33067:SF9">
    <property type="entry name" value="RNA-DIRECTED DNA POLYMERASE"/>
    <property type="match status" value="1"/>
</dbReference>
<sequence>MFQQHHDESFSKAWTRFKDLLQKVPHHGIDLWLQVQIFNDHVNQATRNAVNHSAGGKLRDKSIKESWELIEDLALYDNESWNDPRDFVKTGQGDLFASRSPEVMREFDPIISFQNEKNGLLEEAENVLGLADGSKSYPIGIMRNTEVYVGKLKLLEDFYIIDMKKDPTCPLLVGRGFLATASVVIDSKKSKIAVGEGITRSYLELEKLATVMRIRHIGLP</sequence>
<accession>A0A699JCN0</accession>
<comment type="caution">
    <text evidence="1">The sequence shown here is derived from an EMBL/GenBank/DDBJ whole genome shotgun (WGS) entry which is preliminary data.</text>
</comment>
<dbReference type="Gene3D" id="2.40.70.10">
    <property type="entry name" value="Acid Proteases"/>
    <property type="match status" value="1"/>
</dbReference>
<name>A0A699JCN0_TANCI</name>
<proteinExistence type="predicted"/>
<protein>
    <submittedName>
        <fullName evidence="1">Zinc finger, CCHC-type</fullName>
    </submittedName>
</protein>
<evidence type="ECO:0000313" key="1">
    <source>
        <dbReference type="EMBL" id="GFA25571.1"/>
    </source>
</evidence>
<dbReference type="PANTHER" id="PTHR33067">
    <property type="entry name" value="RNA-DIRECTED DNA POLYMERASE-RELATED"/>
    <property type="match status" value="1"/>
</dbReference>